<dbReference type="Proteomes" id="UP001556367">
    <property type="component" value="Unassembled WGS sequence"/>
</dbReference>
<organism evidence="2 3">
    <name type="scientific">Hohenbuehelia grisea</name>
    <dbReference type="NCBI Taxonomy" id="104357"/>
    <lineage>
        <taxon>Eukaryota</taxon>
        <taxon>Fungi</taxon>
        <taxon>Dikarya</taxon>
        <taxon>Basidiomycota</taxon>
        <taxon>Agaricomycotina</taxon>
        <taxon>Agaricomycetes</taxon>
        <taxon>Agaricomycetidae</taxon>
        <taxon>Agaricales</taxon>
        <taxon>Pleurotineae</taxon>
        <taxon>Pleurotaceae</taxon>
        <taxon>Hohenbuehelia</taxon>
    </lineage>
</organism>
<reference evidence="3" key="1">
    <citation type="submission" date="2024-06" db="EMBL/GenBank/DDBJ databases">
        <title>Multi-omics analyses provide insights into the biosynthesis of the anticancer antibiotic pleurotin in Hohenbuehelia grisea.</title>
        <authorList>
            <person name="Weaver J.A."/>
            <person name="Alberti F."/>
        </authorList>
    </citation>
    <scope>NUCLEOTIDE SEQUENCE [LARGE SCALE GENOMIC DNA]</scope>
    <source>
        <strain evidence="3">T-177</strain>
    </source>
</reference>
<name>A0ABR3ISC2_9AGAR</name>
<comment type="caution">
    <text evidence="2">The sequence shown here is derived from an EMBL/GenBank/DDBJ whole genome shotgun (WGS) entry which is preliminary data.</text>
</comment>
<evidence type="ECO:0000313" key="2">
    <source>
        <dbReference type="EMBL" id="KAL0946189.1"/>
    </source>
</evidence>
<protein>
    <submittedName>
        <fullName evidence="2">Uncharacterized protein</fullName>
    </submittedName>
</protein>
<evidence type="ECO:0000313" key="3">
    <source>
        <dbReference type="Proteomes" id="UP001556367"/>
    </source>
</evidence>
<feature type="compositionally biased region" description="Low complexity" evidence="1">
    <location>
        <begin position="7"/>
        <end position="22"/>
    </location>
</feature>
<proteinExistence type="predicted"/>
<sequence>MTRIFEASSWSSSPMSSAMAQPSGLRCQHRVLRRQIVQNGIRSSKQLTLFEGYISRLSRSLLQAPPLSPLYHSSKSRNGQQRRHKPCAAVTTSGGTAIKGAPVTPYDAITFHQKVQRTSGPIQGVCRDNLRGTPDS</sequence>
<accession>A0ABR3ISC2</accession>
<feature type="region of interest" description="Disordered" evidence="1">
    <location>
        <begin position="1"/>
        <end position="22"/>
    </location>
</feature>
<keyword evidence="3" id="KW-1185">Reference proteome</keyword>
<gene>
    <name evidence="2" type="ORF">HGRIS_012450</name>
</gene>
<dbReference type="EMBL" id="JASNQZ010000015">
    <property type="protein sequence ID" value="KAL0946189.1"/>
    <property type="molecule type" value="Genomic_DNA"/>
</dbReference>
<evidence type="ECO:0000256" key="1">
    <source>
        <dbReference type="SAM" id="MobiDB-lite"/>
    </source>
</evidence>
<feature type="region of interest" description="Disordered" evidence="1">
    <location>
        <begin position="66"/>
        <end position="94"/>
    </location>
</feature>